<dbReference type="InterPro" id="IPR015424">
    <property type="entry name" value="PyrdxlP-dep_Trfase"/>
</dbReference>
<keyword evidence="2" id="KW-1185">Reference proteome</keyword>
<dbReference type="RefSeq" id="WP_120239088.1">
    <property type="nucleotide sequence ID" value="NZ_RAPQ01000008.1"/>
</dbReference>
<evidence type="ECO:0008006" key="3">
    <source>
        <dbReference type="Google" id="ProtNLM"/>
    </source>
</evidence>
<dbReference type="AlphaFoldDB" id="A0A419X968"/>
<evidence type="ECO:0000313" key="2">
    <source>
        <dbReference type="Proteomes" id="UP000284531"/>
    </source>
</evidence>
<accession>A0A419X968</accession>
<proteinExistence type="predicted"/>
<comment type="caution">
    <text evidence="1">The sequence shown here is derived from an EMBL/GenBank/DDBJ whole genome shotgun (WGS) entry which is preliminary data.</text>
</comment>
<gene>
    <name evidence="1" type="ORF">BXY64_1323</name>
</gene>
<dbReference type="SUPFAM" id="SSF53383">
    <property type="entry name" value="PLP-dependent transferases"/>
    <property type="match status" value="1"/>
</dbReference>
<reference evidence="1 2" key="1">
    <citation type="submission" date="2018-09" db="EMBL/GenBank/DDBJ databases">
        <title>Genomic Encyclopedia of Archaeal and Bacterial Type Strains, Phase II (KMG-II): from individual species to whole genera.</title>
        <authorList>
            <person name="Goeker M."/>
        </authorList>
    </citation>
    <scope>NUCLEOTIDE SEQUENCE [LARGE SCALE GENOMIC DNA]</scope>
    <source>
        <strain evidence="1 2">DSM 21950</strain>
    </source>
</reference>
<organism evidence="1 2">
    <name type="scientific">Marinifilum flexuosum</name>
    <dbReference type="NCBI Taxonomy" id="1117708"/>
    <lineage>
        <taxon>Bacteria</taxon>
        <taxon>Pseudomonadati</taxon>
        <taxon>Bacteroidota</taxon>
        <taxon>Bacteroidia</taxon>
        <taxon>Marinilabiliales</taxon>
        <taxon>Marinifilaceae</taxon>
    </lineage>
</organism>
<protein>
    <recommendedName>
        <fullName evidence="3">DegT/DnrJ/EryC1/StrS aminotransferase family protein</fullName>
    </recommendedName>
</protein>
<evidence type="ECO:0000313" key="1">
    <source>
        <dbReference type="EMBL" id="RKE04303.1"/>
    </source>
</evidence>
<dbReference type="EMBL" id="RAPQ01000008">
    <property type="protein sequence ID" value="RKE04303.1"/>
    <property type="molecule type" value="Genomic_DNA"/>
</dbReference>
<dbReference type="Proteomes" id="UP000284531">
    <property type="component" value="Unassembled WGS sequence"/>
</dbReference>
<sequence length="319" mass="37777">MVRAIGGYFELENRFESEYYPNLIRLNTGRNCLEYILRARAYKKIYLPEYSCDAVMEPILKLGLEYEKYPINMQLEPDQLIYPEKDEAFLVINYFGLKGRYVNFLTRRMHNLIVDNSQAFFEVPVKGFDTFYSARKFFGVSDGAYLSTDSASYMDFKQEVSWKRSEHLLRRLENGPNDGYLAFKRNEEYLCGQEIKLMSDLTYRILSSIDYAAVKSRRNRNFQYLHLKLKEYNGLSINDADIDGPMVYPFYVENDDLRKELMLQEIYTASYWPSVTQNVESDKLEYKLAKYMIPLPVDQRYGLLDMDRICKLIIQLLKQ</sequence>
<name>A0A419X968_9BACT</name>
<dbReference type="OrthoDB" id="8955051at2"/>